<evidence type="ECO:0000313" key="2">
    <source>
        <dbReference type="EMBL" id="KAK0629328.1"/>
    </source>
</evidence>
<organism evidence="2 3">
    <name type="scientific">Bombardia bombarda</name>
    <dbReference type="NCBI Taxonomy" id="252184"/>
    <lineage>
        <taxon>Eukaryota</taxon>
        <taxon>Fungi</taxon>
        <taxon>Dikarya</taxon>
        <taxon>Ascomycota</taxon>
        <taxon>Pezizomycotina</taxon>
        <taxon>Sordariomycetes</taxon>
        <taxon>Sordariomycetidae</taxon>
        <taxon>Sordariales</taxon>
        <taxon>Lasiosphaeriaceae</taxon>
        <taxon>Bombardia</taxon>
    </lineage>
</organism>
<sequence>MESAPPAQQPALSAATSGGTAGSQNAGPGGLSHPEPQIQHRANPESASGQAQTPTARPVFKMKRTGLSGAYPFAALGASRLSSSSVSKPPTISGSPSLLLRPSTDPPNKATTTATKDATPTSQANGTPSLSRNSLPQLRQTEEEKSRFLAPVRPVPNRTSVVSNTSAQGDDASARSSVRNSFFNDTRNGKNNSDDGNEDSDVGMADANCVRSALENRRASIRKLESTNHSASIDQQPYKTVKG</sequence>
<feature type="region of interest" description="Disordered" evidence="1">
    <location>
        <begin position="79"/>
        <end position="204"/>
    </location>
</feature>
<feature type="compositionally biased region" description="Low complexity" evidence="1">
    <location>
        <begin position="1"/>
        <end position="18"/>
    </location>
</feature>
<comment type="caution">
    <text evidence="2">The sequence shown here is derived from an EMBL/GenBank/DDBJ whole genome shotgun (WGS) entry which is preliminary data.</text>
</comment>
<accession>A0AA39X8N6</accession>
<feature type="compositionally biased region" description="Polar residues" evidence="1">
    <location>
        <begin position="45"/>
        <end position="55"/>
    </location>
</feature>
<feature type="compositionally biased region" description="Polar residues" evidence="1">
    <location>
        <begin position="122"/>
        <end position="139"/>
    </location>
</feature>
<protein>
    <submittedName>
        <fullName evidence="2">Uncharacterized protein</fullName>
    </submittedName>
</protein>
<feature type="region of interest" description="Disordered" evidence="1">
    <location>
        <begin position="220"/>
        <end position="243"/>
    </location>
</feature>
<dbReference type="EMBL" id="JAULSR010000002">
    <property type="protein sequence ID" value="KAK0629328.1"/>
    <property type="molecule type" value="Genomic_DNA"/>
</dbReference>
<feature type="compositionally biased region" description="Polar residues" evidence="1">
    <location>
        <begin position="157"/>
        <end position="191"/>
    </location>
</feature>
<gene>
    <name evidence="2" type="ORF">B0T17DRAFT_183051</name>
</gene>
<feature type="compositionally biased region" description="Low complexity" evidence="1">
    <location>
        <begin position="79"/>
        <end position="95"/>
    </location>
</feature>
<dbReference type="AlphaFoldDB" id="A0AA39X8N6"/>
<feature type="region of interest" description="Disordered" evidence="1">
    <location>
        <begin position="1"/>
        <end position="63"/>
    </location>
</feature>
<keyword evidence="3" id="KW-1185">Reference proteome</keyword>
<proteinExistence type="predicted"/>
<evidence type="ECO:0000313" key="3">
    <source>
        <dbReference type="Proteomes" id="UP001174934"/>
    </source>
</evidence>
<dbReference type="Proteomes" id="UP001174934">
    <property type="component" value="Unassembled WGS sequence"/>
</dbReference>
<feature type="compositionally biased region" description="Polar residues" evidence="1">
    <location>
        <begin position="227"/>
        <end position="243"/>
    </location>
</feature>
<evidence type="ECO:0000256" key="1">
    <source>
        <dbReference type="SAM" id="MobiDB-lite"/>
    </source>
</evidence>
<feature type="compositionally biased region" description="Low complexity" evidence="1">
    <location>
        <begin position="106"/>
        <end position="121"/>
    </location>
</feature>
<reference evidence="2" key="1">
    <citation type="submission" date="2023-06" db="EMBL/GenBank/DDBJ databases">
        <title>Genome-scale phylogeny and comparative genomics of the fungal order Sordariales.</title>
        <authorList>
            <consortium name="Lawrence Berkeley National Laboratory"/>
            <person name="Hensen N."/>
            <person name="Bonometti L."/>
            <person name="Westerberg I."/>
            <person name="Brannstrom I.O."/>
            <person name="Guillou S."/>
            <person name="Cros-Aarteil S."/>
            <person name="Calhoun S."/>
            <person name="Haridas S."/>
            <person name="Kuo A."/>
            <person name="Mondo S."/>
            <person name="Pangilinan J."/>
            <person name="Riley R."/>
            <person name="LaButti K."/>
            <person name="Andreopoulos B."/>
            <person name="Lipzen A."/>
            <person name="Chen C."/>
            <person name="Yanf M."/>
            <person name="Daum C."/>
            <person name="Ng V."/>
            <person name="Clum A."/>
            <person name="Steindorff A."/>
            <person name="Ohm R."/>
            <person name="Martin F."/>
            <person name="Silar P."/>
            <person name="Natvig D."/>
            <person name="Lalanne C."/>
            <person name="Gautier V."/>
            <person name="Ament-velasquez S.L."/>
            <person name="Kruys A."/>
            <person name="Hutchinson M.I."/>
            <person name="Powell A.J."/>
            <person name="Barry K."/>
            <person name="Miller A.N."/>
            <person name="Grigoriev I.V."/>
            <person name="Debuchy R."/>
            <person name="Gladieux P."/>
            <person name="Thoren M.H."/>
            <person name="Johannesson H."/>
        </authorList>
    </citation>
    <scope>NUCLEOTIDE SEQUENCE</scope>
    <source>
        <strain evidence="2">SMH3391-2</strain>
    </source>
</reference>
<name>A0AA39X8N6_9PEZI</name>